<dbReference type="GeneID" id="96009292"/>
<protein>
    <recommendedName>
        <fullName evidence="5">Pkr1-domain-containing protein</fullName>
    </recommendedName>
</protein>
<dbReference type="GO" id="GO:0005789">
    <property type="term" value="C:endoplasmic reticulum membrane"/>
    <property type="evidence" value="ECO:0007669"/>
    <property type="project" value="TreeGrafter"/>
</dbReference>
<feature type="transmembrane region" description="Helical" evidence="2">
    <location>
        <begin position="48"/>
        <end position="66"/>
    </location>
</feature>
<gene>
    <name evidence="3" type="ORF">WHR41_07850</name>
</gene>
<dbReference type="AlphaFoldDB" id="A0AB34KI22"/>
<dbReference type="PANTHER" id="PTHR28251:SF1">
    <property type="entry name" value="V-TYPE ATPASE ASSEMBLY FACTOR PKR1"/>
    <property type="match status" value="1"/>
</dbReference>
<dbReference type="PANTHER" id="PTHR28251">
    <property type="entry name" value="V-TYPE ATPASE ASSEMBLY FACTOR PKR1"/>
    <property type="match status" value="1"/>
</dbReference>
<evidence type="ECO:0000313" key="4">
    <source>
        <dbReference type="Proteomes" id="UP000803884"/>
    </source>
</evidence>
<name>A0AB34KI22_9PEZI</name>
<comment type="caution">
    <text evidence="3">The sequence shown here is derived from an EMBL/GenBank/DDBJ whole genome shotgun (WGS) entry which is preliminary data.</text>
</comment>
<dbReference type="InterPro" id="IPR013945">
    <property type="entry name" value="Pkr1"/>
</dbReference>
<dbReference type="GO" id="GO:0070072">
    <property type="term" value="P:vacuolar proton-transporting V-type ATPase complex assembly"/>
    <property type="evidence" value="ECO:0007669"/>
    <property type="project" value="InterPro"/>
</dbReference>
<organism evidence="3 4">
    <name type="scientific">Cladosporium halotolerans</name>
    <dbReference type="NCBI Taxonomy" id="1052096"/>
    <lineage>
        <taxon>Eukaryota</taxon>
        <taxon>Fungi</taxon>
        <taxon>Dikarya</taxon>
        <taxon>Ascomycota</taxon>
        <taxon>Pezizomycotina</taxon>
        <taxon>Dothideomycetes</taxon>
        <taxon>Dothideomycetidae</taxon>
        <taxon>Cladosporiales</taxon>
        <taxon>Cladosporiaceae</taxon>
        <taxon>Cladosporium</taxon>
    </lineage>
</organism>
<keyword evidence="2" id="KW-1133">Transmembrane helix</keyword>
<keyword evidence="4" id="KW-1185">Reference proteome</keyword>
<dbReference type="RefSeq" id="XP_069226342.1">
    <property type="nucleotide sequence ID" value="XM_069376454.1"/>
</dbReference>
<keyword evidence="2" id="KW-0472">Membrane</keyword>
<feature type="compositionally biased region" description="Acidic residues" evidence="1">
    <location>
        <begin position="96"/>
        <end position="110"/>
    </location>
</feature>
<evidence type="ECO:0008006" key="5">
    <source>
        <dbReference type="Google" id="ProtNLM"/>
    </source>
</evidence>
<dbReference type="EMBL" id="JAAQHG020000037">
    <property type="protein sequence ID" value="KAL1583235.1"/>
    <property type="molecule type" value="Genomic_DNA"/>
</dbReference>
<dbReference type="Proteomes" id="UP000803884">
    <property type="component" value="Unassembled WGS sequence"/>
</dbReference>
<evidence type="ECO:0000256" key="2">
    <source>
        <dbReference type="SAM" id="Phobius"/>
    </source>
</evidence>
<proteinExistence type="predicted"/>
<keyword evidence="2" id="KW-0812">Transmembrane</keyword>
<evidence type="ECO:0000313" key="3">
    <source>
        <dbReference type="EMBL" id="KAL1583235.1"/>
    </source>
</evidence>
<sequence length="169" mass="18312">MADFLTNLWESVFTSGPTPTLLLATNATFATLQVLLLLLLAATYSVHFAILSTICGGLWWSINWFAREVAAVRAEEEAKAKREKEKERVARGGAESADDEGESTEVEGEGLEASRGSLSLSGFEEGAVRSGREGEEGEVRQRVQAGRRSGDLSGEVSTDSEWEKVDDGR</sequence>
<evidence type="ECO:0000256" key="1">
    <source>
        <dbReference type="SAM" id="MobiDB-lite"/>
    </source>
</evidence>
<feature type="region of interest" description="Disordered" evidence="1">
    <location>
        <begin position="76"/>
        <end position="169"/>
    </location>
</feature>
<dbReference type="Pfam" id="PF08636">
    <property type="entry name" value="Pkr1"/>
    <property type="match status" value="1"/>
</dbReference>
<feature type="compositionally biased region" description="Basic and acidic residues" evidence="1">
    <location>
        <begin position="126"/>
        <end position="141"/>
    </location>
</feature>
<accession>A0AB34KI22</accession>
<reference evidence="3 4" key="1">
    <citation type="journal article" date="2020" name="Microbiol. Resour. Announc.">
        <title>Draft Genome Sequence of a Cladosporium Species Isolated from the Mesophotic Ascidian Didemnum maculosum.</title>
        <authorList>
            <person name="Gioti A."/>
            <person name="Siaperas R."/>
            <person name="Nikolaivits E."/>
            <person name="Le Goff G."/>
            <person name="Ouazzani J."/>
            <person name="Kotoulas G."/>
            <person name="Topakas E."/>
        </authorList>
    </citation>
    <scope>NUCLEOTIDE SEQUENCE [LARGE SCALE GENOMIC DNA]</scope>
    <source>
        <strain evidence="3 4">TM138-S3</strain>
    </source>
</reference>
<feature type="compositionally biased region" description="Basic and acidic residues" evidence="1">
    <location>
        <begin position="76"/>
        <end position="90"/>
    </location>
</feature>
<feature type="transmembrane region" description="Helical" evidence="2">
    <location>
        <begin position="20"/>
        <end position="41"/>
    </location>
</feature>